<keyword evidence="2" id="KW-1185">Reference proteome</keyword>
<proteinExistence type="predicted"/>
<dbReference type="EMBL" id="JAGRQH010000004">
    <property type="protein sequence ID" value="MBR0559913.1"/>
    <property type="molecule type" value="Genomic_DNA"/>
</dbReference>
<organism evidence="1 2">
    <name type="scientific">Neokomagataea anthophila</name>
    <dbReference type="NCBI Taxonomy" id="2826925"/>
    <lineage>
        <taxon>Bacteria</taxon>
        <taxon>Pseudomonadati</taxon>
        <taxon>Pseudomonadota</taxon>
        <taxon>Alphaproteobacteria</taxon>
        <taxon>Acetobacterales</taxon>
        <taxon>Acetobacteraceae</taxon>
        <taxon>Neokomagataea</taxon>
    </lineage>
</organism>
<evidence type="ECO:0000313" key="2">
    <source>
        <dbReference type="Proteomes" id="UP000677812"/>
    </source>
</evidence>
<dbReference type="PROSITE" id="PS51257">
    <property type="entry name" value="PROKAR_LIPOPROTEIN"/>
    <property type="match status" value="1"/>
</dbReference>
<name>A0ABS5E8T7_9PROT</name>
<dbReference type="RefSeq" id="WP_211681841.1">
    <property type="nucleotide sequence ID" value="NZ_JAGRQH010000004.1"/>
</dbReference>
<comment type="caution">
    <text evidence="1">The sequence shown here is derived from an EMBL/GenBank/DDBJ whole genome shotgun (WGS) entry which is preliminary data.</text>
</comment>
<sequence length="370" mass="40214">MLPKTQPLQGHRPFSRRRFITSALAGLSCTPQLLRAAPSTALPNAQLLIGGTLHSIPGQFGELATNALSHGLGLNLPIQLSPDIGLDGVKVANEFDSNVAADGQTALVVPGSAFIAAQTGDPRTHYDFTRWIPLLVAHTASVVVTRTDTHQNFAHRLRSFFHGRSLKLAVSHPTGNELSALLGLTLLDLHPTPVPGFATAQDALQALHNGLVDAVQILPTRGDAPLLETLKNLPEGVAPLYHTGDLSGTPLNDIPNFLEISEQMRRRPPEGQLFSAWQAVSAGVCTPFAVALPMLTPPPLVERWKNACADASDDDSIRHWAETYHFSLETEDNAAPFFSRIRPTPESQLALRRWIAMNTPRWRLGQETRL</sequence>
<evidence type="ECO:0008006" key="3">
    <source>
        <dbReference type="Google" id="ProtNLM"/>
    </source>
</evidence>
<accession>A0ABS5E8T7</accession>
<evidence type="ECO:0000313" key="1">
    <source>
        <dbReference type="EMBL" id="MBR0559913.1"/>
    </source>
</evidence>
<dbReference type="Proteomes" id="UP000677812">
    <property type="component" value="Unassembled WGS sequence"/>
</dbReference>
<gene>
    <name evidence="1" type="ORF">KB213_07600</name>
</gene>
<reference evidence="1 2" key="1">
    <citation type="submission" date="2021-04" db="EMBL/GenBank/DDBJ databases">
        <title>The complete genome sequence of Neokomagataea sp. TBRC 2177.</title>
        <authorList>
            <person name="Charoenyingcharoen P."/>
            <person name="Yukphan P."/>
        </authorList>
    </citation>
    <scope>NUCLEOTIDE SEQUENCE [LARGE SCALE GENOMIC DNA]</scope>
    <source>
        <strain evidence="1 2">TBRC 2177</strain>
    </source>
</reference>
<protein>
    <recommendedName>
        <fullName evidence="3">ABC transporter substrate-binding protein</fullName>
    </recommendedName>
</protein>